<sequence>MRRFVIASHAHFAQGIAEALAFLVGEREDLATVCLFVDGNDDVAAAATEAVGAGDDEVVVCCDILGGSVCNEFTKLLAKTPNLHVVANMSLPLLISLLFSDPAEPIEEVVRQAVASPDVAPKYVNDLVASEDVEEEEF</sequence>
<accession>A0AAU9CH45</accession>
<dbReference type="KEGG" id="lcal:ATTO_01680"/>
<evidence type="ECO:0000256" key="1">
    <source>
        <dbReference type="ARBA" id="ARBA00022679"/>
    </source>
</evidence>
<dbReference type="Proteomes" id="UP001431186">
    <property type="component" value="Chromosome"/>
</dbReference>
<feature type="domain" description="PTS EIIA type-4" evidence="2">
    <location>
        <begin position="1"/>
        <end position="124"/>
    </location>
</feature>
<reference evidence="3" key="1">
    <citation type="submission" date="2021-11" db="EMBL/GenBank/DDBJ databases">
        <title>Complete genome sequence of Atopobiaceae bacterium TOC12.</title>
        <authorList>
            <person name="Morinaga K."/>
            <person name="Kusada H."/>
            <person name="Tamaki H."/>
        </authorList>
    </citation>
    <scope>NUCLEOTIDE SEQUENCE</scope>
    <source>
        <strain evidence="3">TOC12</strain>
    </source>
</reference>
<keyword evidence="4" id="KW-1185">Reference proteome</keyword>
<dbReference type="InterPro" id="IPR004701">
    <property type="entry name" value="PTS_EIIA_man-typ"/>
</dbReference>
<dbReference type="RefSeq" id="WP_168896114.1">
    <property type="nucleotide sequence ID" value="NZ_AP025285.1"/>
</dbReference>
<dbReference type="AlphaFoldDB" id="A0AAU9CH45"/>
<protein>
    <submittedName>
        <fullName evidence="3">PTS fructose transporter subunit IIA</fullName>
    </submittedName>
</protein>
<dbReference type="EMBL" id="AP025285">
    <property type="protein sequence ID" value="BDC90296.1"/>
    <property type="molecule type" value="Genomic_DNA"/>
</dbReference>
<dbReference type="GO" id="GO:0009401">
    <property type="term" value="P:phosphoenolpyruvate-dependent sugar phosphotransferase system"/>
    <property type="evidence" value="ECO:0007669"/>
    <property type="project" value="InterPro"/>
</dbReference>
<gene>
    <name evidence="3" type="ORF">ATTO_01680</name>
</gene>
<dbReference type="GO" id="GO:0016740">
    <property type="term" value="F:transferase activity"/>
    <property type="evidence" value="ECO:0007669"/>
    <property type="project" value="UniProtKB-KW"/>
</dbReference>
<dbReference type="Gene3D" id="3.40.50.510">
    <property type="entry name" value="Phosphotransferase system, mannose-type IIA component"/>
    <property type="match status" value="1"/>
</dbReference>
<evidence type="ECO:0000259" key="2">
    <source>
        <dbReference type="PROSITE" id="PS51096"/>
    </source>
</evidence>
<dbReference type="PANTHER" id="PTHR33799:SF1">
    <property type="entry name" value="PTS SYSTEM MANNOSE-SPECIFIC EIIAB COMPONENT-RELATED"/>
    <property type="match status" value="1"/>
</dbReference>
<evidence type="ECO:0000313" key="4">
    <source>
        <dbReference type="Proteomes" id="UP001431186"/>
    </source>
</evidence>
<dbReference type="InterPro" id="IPR036662">
    <property type="entry name" value="PTS_EIIA_man-typ_sf"/>
</dbReference>
<dbReference type="Pfam" id="PF03610">
    <property type="entry name" value="EIIA-man"/>
    <property type="match status" value="1"/>
</dbReference>
<organism evidence="3 4">
    <name type="scientific">Leptogranulimonas caecicola</name>
    <dbReference type="NCBI Taxonomy" id="2894156"/>
    <lineage>
        <taxon>Bacteria</taxon>
        <taxon>Bacillati</taxon>
        <taxon>Actinomycetota</taxon>
        <taxon>Coriobacteriia</taxon>
        <taxon>Coriobacteriales</taxon>
        <taxon>Kribbibacteriaceae</taxon>
        <taxon>Leptogranulimonas</taxon>
    </lineage>
</organism>
<dbReference type="PROSITE" id="PS51096">
    <property type="entry name" value="PTS_EIIA_TYPE_4"/>
    <property type="match status" value="1"/>
</dbReference>
<evidence type="ECO:0000313" key="3">
    <source>
        <dbReference type="EMBL" id="BDC90296.1"/>
    </source>
</evidence>
<dbReference type="InterPro" id="IPR051471">
    <property type="entry name" value="Bacterial_PTS_sugar_comp"/>
</dbReference>
<dbReference type="PANTHER" id="PTHR33799">
    <property type="entry name" value="PTS PERMEASE-RELATED-RELATED"/>
    <property type="match status" value="1"/>
</dbReference>
<proteinExistence type="predicted"/>
<dbReference type="GO" id="GO:0016020">
    <property type="term" value="C:membrane"/>
    <property type="evidence" value="ECO:0007669"/>
    <property type="project" value="InterPro"/>
</dbReference>
<name>A0AAU9CH45_9ACTN</name>
<keyword evidence="1" id="KW-0808">Transferase</keyword>
<dbReference type="SUPFAM" id="SSF53062">
    <property type="entry name" value="PTS system fructose IIA component-like"/>
    <property type="match status" value="1"/>
</dbReference>